<keyword evidence="2 4" id="KW-0442">Lipid degradation</keyword>
<dbReference type="Pfam" id="PF12536">
    <property type="entry name" value="DUF3734"/>
    <property type="match status" value="1"/>
</dbReference>
<dbReference type="Pfam" id="PF01734">
    <property type="entry name" value="Patatin"/>
    <property type="match status" value="1"/>
</dbReference>
<gene>
    <name evidence="6" type="ORF">GCM10007972_09800</name>
</gene>
<dbReference type="RefSeq" id="WP_150005873.1">
    <property type="nucleotide sequence ID" value="NZ_BMOV01000003.1"/>
</dbReference>
<evidence type="ECO:0000256" key="4">
    <source>
        <dbReference type="PROSITE-ProRule" id="PRU01161"/>
    </source>
</evidence>
<dbReference type="CDD" id="cd07209">
    <property type="entry name" value="Pat_hypo_Ecoli_Z1214_like"/>
    <property type="match status" value="1"/>
</dbReference>
<feature type="domain" description="PNPLA" evidence="5">
    <location>
        <begin position="16"/>
        <end position="216"/>
    </location>
</feature>
<dbReference type="SUPFAM" id="SSF52151">
    <property type="entry name" value="FabD/lysophospholipase-like"/>
    <property type="match status" value="1"/>
</dbReference>
<evidence type="ECO:0000256" key="3">
    <source>
        <dbReference type="ARBA" id="ARBA00023098"/>
    </source>
</evidence>
<dbReference type="InterPro" id="IPR002641">
    <property type="entry name" value="PNPLA_dom"/>
</dbReference>
<evidence type="ECO:0000256" key="1">
    <source>
        <dbReference type="ARBA" id="ARBA00022801"/>
    </source>
</evidence>
<evidence type="ECO:0000256" key="2">
    <source>
        <dbReference type="ARBA" id="ARBA00022963"/>
    </source>
</evidence>
<dbReference type="Proteomes" id="UP000602381">
    <property type="component" value="Unassembled WGS sequence"/>
</dbReference>
<evidence type="ECO:0000259" key="5">
    <source>
        <dbReference type="PROSITE" id="PS51635"/>
    </source>
</evidence>
<protein>
    <submittedName>
        <fullName evidence="6">Patatin</fullName>
    </submittedName>
</protein>
<dbReference type="InterPro" id="IPR050301">
    <property type="entry name" value="NTE"/>
</dbReference>
<dbReference type="EMBL" id="BMOV01000003">
    <property type="protein sequence ID" value="GGO08909.1"/>
    <property type="molecule type" value="Genomic_DNA"/>
</dbReference>
<reference evidence="7" key="1">
    <citation type="journal article" date="2019" name="Int. J. Syst. Evol. Microbiol.">
        <title>The Global Catalogue of Microorganisms (GCM) 10K type strain sequencing project: providing services to taxonomists for standard genome sequencing and annotation.</title>
        <authorList>
            <consortium name="The Broad Institute Genomics Platform"/>
            <consortium name="The Broad Institute Genome Sequencing Center for Infectious Disease"/>
            <person name="Wu L."/>
            <person name="Ma J."/>
        </authorList>
    </citation>
    <scope>NUCLEOTIDE SEQUENCE [LARGE SCALE GENOMIC DNA]</scope>
    <source>
        <strain evidence="7">JCM 17843</strain>
    </source>
</reference>
<organism evidence="6 7">
    <name type="scientific">Iodidimonas muriae</name>
    <dbReference type="NCBI Taxonomy" id="261467"/>
    <lineage>
        <taxon>Bacteria</taxon>
        <taxon>Pseudomonadati</taxon>
        <taxon>Pseudomonadota</taxon>
        <taxon>Alphaproteobacteria</taxon>
        <taxon>Iodidimonadales</taxon>
        <taxon>Iodidimonadaceae</taxon>
        <taxon>Iodidimonas</taxon>
    </lineage>
</organism>
<dbReference type="PROSITE" id="PS51635">
    <property type="entry name" value="PNPLA"/>
    <property type="match status" value="1"/>
</dbReference>
<dbReference type="Gene3D" id="3.40.1090.10">
    <property type="entry name" value="Cytosolic phospholipase A2 catalytic domain"/>
    <property type="match status" value="2"/>
</dbReference>
<name>A0ABQ2LAU3_9PROT</name>
<feature type="active site" description="Nucleophile" evidence="4">
    <location>
        <position position="49"/>
    </location>
</feature>
<dbReference type="InterPro" id="IPR016035">
    <property type="entry name" value="Acyl_Trfase/lysoPLipase"/>
</dbReference>
<feature type="short sequence motif" description="GXGXXG" evidence="4">
    <location>
        <begin position="20"/>
        <end position="25"/>
    </location>
</feature>
<feature type="active site" description="Proton acceptor" evidence="4">
    <location>
        <position position="203"/>
    </location>
</feature>
<keyword evidence="7" id="KW-1185">Reference proteome</keyword>
<feature type="short sequence motif" description="GXSXG" evidence="4">
    <location>
        <begin position="47"/>
        <end position="51"/>
    </location>
</feature>
<evidence type="ECO:0000313" key="7">
    <source>
        <dbReference type="Proteomes" id="UP000602381"/>
    </source>
</evidence>
<evidence type="ECO:0000313" key="6">
    <source>
        <dbReference type="EMBL" id="GGO08909.1"/>
    </source>
</evidence>
<dbReference type="InterPro" id="IPR021095">
    <property type="entry name" value="DUF3734"/>
</dbReference>
<dbReference type="PANTHER" id="PTHR14226:SF57">
    <property type="entry name" value="BLR7027 PROTEIN"/>
    <property type="match status" value="1"/>
</dbReference>
<keyword evidence="3 4" id="KW-0443">Lipid metabolism</keyword>
<dbReference type="PANTHER" id="PTHR14226">
    <property type="entry name" value="NEUROPATHY TARGET ESTERASE/SWISS CHEESE D.MELANOGASTER"/>
    <property type="match status" value="1"/>
</dbReference>
<sequence length="366" mass="40745">MNHKVCGADLPGQCVLVLQGGGALGAYQAGVYQALNKSKMEPDWVIGTSIGAINAAIIAGNEQNKRLEKLESFWRIVQRDSPPMMPSSFAHMGSMADIFLRGIPGFFRPSLSMMTGGLWPQGLQHAAWYDTDALRDTLEAHVDFKQLNAGATRLTVGAVSVTKGEMRYFDSRDTKLTADHIMASGALPPAFPAIEIDGDHYWDGGIYSNSPIEAVFDDAHRRNSVVFSVQLWNSEGPQPNSLWEVSARQKEIQYASRIDSHIKRQAQLHHLRHIINGLAEKIPKEERKKLEIAELAAWGCQTDMRVIRLVIPRHSYEDPLADADFTAASLQERMEAGFATANRALSDKPWERFLDPKEGVALFDYR</sequence>
<accession>A0ABQ2LAU3</accession>
<comment type="caution">
    <text evidence="6">The sequence shown here is derived from an EMBL/GenBank/DDBJ whole genome shotgun (WGS) entry which is preliminary data.</text>
</comment>
<feature type="short sequence motif" description="DGA/G" evidence="4">
    <location>
        <begin position="203"/>
        <end position="205"/>
    </location>
</feature>
<proteinExistence type="predicted"/>
<keyword evidence="1 4" id="KW-0378">Hydrolase</keyword>